<dbReference type="Proteomes" id="UP000010880">
    <property type="component" value="Chromosome"/>
</dbReference>
<evidence type="ECO:0000313" key="3">
    <source>
        <dbReference type="Proteomes" id="UP000010880"/>
    </source>
</evidence>
<dbReference type="PATRIC" id="fig|748449.3.peg.2487"/>
<dbReference type="STRING" id="748449.Halha_2565"/>
<dbReference type="Pfam" id="PF20442">
    <property type="entry name" value="BrxL_N"/>
    <property type="match status" value="1"/>
</dbReference>
<dbReference type="HOGENOM" id="CLU_023021_1_1_9"/>
<gene>
    <name evidence="2" type="ordered locus">Halha_2565</name>
</gene>
<dbReference type="OrthoDB" id="5297084at2"/>
<evidence type="ECO:0000313" key="2">
    <source>
        <dbReference type="EMBL" id="AGB42439.1"/>
    </source>
</evidence>
<dbReference type="EMBL" id="CP003359">
    <property type="protein sequence ID" value="AGB42439.1"/>
    <property type="molecule type" value="Genomic_DNA"/>
</dbReference>
<dbReference type="Gene3D" id="3.30.230.10">
    <property type="match status" value="1"/>
</dbReference>
<dbReference type="Pfam" id="PF13337">
    <property type="entry name" value="BrxL_ATPase"/>
    <property type="match status" value="1"/>
</dbReference>
<accession>L0KDJ1</accession>
<dbReference type="KEGG" id="hhl:Halha_2565"/>
<proteinExistence type="predicted"/>
<dbReference type="InterPro" id="IPR027417">
    <property type="entry name" value="P-loop_NTPase"/>
</dbReference>
<dbReference type="eggNOG" id="COG4930">
    <property type="taxonomic scope" value="Bacteria"/>
</dbReference>
<protein>
    <submittedName>
        <fullName evidence="2">TIGR02688 family protein</fullName>
    </submittedName>
</protein>
<dbReference type="AlphaFoldDB" id="L0KDJ1"/>
<name>L0KDJ1_HALHC</name>
<reference evidence="3" key="1">
    <citation type="submission" date="2012-02" db="EMBL/GenBank/DDBJ databases">
        <title>The complete genome of Halobacteroides halobius DSM 5150.</title>
        <authorList>
            <person name="Lucas S."/>
            <person name="Copeland A."/>
            <person name="Lapidus A."/>
            <person name="Glavina del Rio T."/>
            <person name="Dalin E."/>
            <person name="Tice H."/>
            <person name="Bruce D."/>
            <person name="Goodwin L."/>
            <person name="Pitluck S."/>
            <person name="Peters L."/>
            <person name="Mikhailova N."/>
            <person name="Gu W."/>
            <person name="Kyrpides N."/>
            <person name="Mavromatis K."/>
            <person name="Ivanova N."/>
            <person name="Brettin T."/>
            <person name="Detter J.C."/>
            <person name="Han C."/>
            <person name="Larimer F."/>
            <person name="Land M."/>
            <person name="Hauser L."/>
            <person name="Markowitz V."/>
            <person name="Cheng J.-F."/>
            <person name="Hugenholtz P."/>
            <person name="Woyke T."/>
            <person name="Wu D."/>
            <person name="Tindall B."/>
            <person name="Pomrenke H."/>
            <person name="Brambilla E."/>
            <person name="Klenk H.-P."/>
            <person name="Eisen J.A."/>
        </authorList>
    </citation>
    <scope>NUCLEOTIDE SEQUENCE [LARGE SCALE GENOMIC DNA]</scope>
    <source>
        <strain evidence="3">ATCC 35273 / DSM 5150 / MD-1</strain>
    </source>
</reference>
<organism evidence="2 3">
    <name type="scientific">Halobacteroides halobius (strain ATCC 35273 / DSM 5150 / MD-1)</name>
    <dbReference type="NCBI Taxonomy" id="748449"/>
    <lineage>
        <taxon>Bacteria</taxon>
        <taxon>Bacillati</taxon>
        <taxon>Bacillota</taxon>
        <taxon>Clostridia</taxon>
        <taxon>Halanaerobiales</taxon>
        <taxon>Halobacteroidaceae</taxon>
        <taxon>Halobacteroides</taxon>
    </lineage>
</organism>
<keyword evidence="3" id="KW-1185">Reference proteome</keyword>
<dbReference type="InterPro" id="IPR014061">
    <property type="entry name" value="BrxL-like"/>
</dbReference>
<dbReference type="RefSeq" id="WP_015328151.1">
    <property type="nucleotide sequence ID" value="NC_019978.1"/>
</dbReference>
<feature type="domain" description="BREX system Lon protease-like BrxL N-terminal" evidence="1">
    <location>
        <begin position="10"/>
        <end position="134"/>
    </location>
</feature>
<dbReference type="InterPro" id="IPR046838">
    <property type="entry name" value="BrxL_N"/>
</dbReference>
<evidence type="ECO:0000259" key="1">
    <source>
        <dbReference type="Pfam" id="PF20442"/>
    </source>
</evidence>
<dbReference type="NCBIfam" id="TIGR02688">
    <property type="entry name" value="BREX system Lon protease-like protein BrxL"/>
    <property type="match status" value="1"/>
</dbReference>
<dbReference type="SUPFAM" id="SSF52540">
    <property type="entry name" value="P-loop containing nucleoside triphosphate hydrolases"/>
    <property type="match status" value="1"/>
</dbReference>
<sequence length="654" mass="74649">MEALDNKIKEIYSNQIVNKDLTIKLKQKLNLPTYVIDNLLLNHQGTDHVEELYQLLQDQIVNPKDNLKVQDKIRHQGSLTVIDKITAKSITGKDSYLAHLMKLGIKKAKISNQIVKGHPKLFGVGLWAKVKISYLGSKATKKSEFKIEDLSPCERTTFSLEEFKEKSSQLNKNERLFLLLRSIGIEPTQLSNRQQLLLLTRLIPFVEKNYNFIELGPRGTGKSYLYRQLSNQSILVSGGKTTVANLFYNMGTKEVGLVGNWDVIAFDEVAYIDFKDKTAIQILKDYMESGAFSRGKEEIDAAASMIFLGNINTDLSILLRDSNLFEPLPDKMKDMALIDRFHYYLPGWEINKIKEESLTKAYGLESGYLALMFNKLRELDFTNVVEEHFILDEEMDIRDKRAVKKTVSGYLKLLHPSGEFTQEDLQVYLELALEGRKRVKEQLTKLGSFEYEEISFEYTSCSSDEKYYPVLPEYNISQGFKRRLAKPGTVYVGQIINGQKFALLRIEVDIKPGSGKLLFVNKQIKQGLKQDVRKTFLFIKRGNGRFDLRKKLANYDFSINITIISEGIDADISNPVFLAIYSALNNKSVSHGLLVTEESSLYRKPDNSYIIEAVKVSVPGDKKRVRTLLPLKKNNLFVQVPSQVIEQAPVFIEV</sequence>
<dbReference type="InterPro" id="IPR014721">
    <property type="entry name" value="Ribsml_uS5_D2-typ_fold_subgr"/>
</dbReference>